<keyword evidence="4" id="KW-0645">Protease</keyword>
<sequence>MNKAFQAEEFPTVIFCISMQWFREWEAFVKGKDNDPPGPIDNSKVALTKSGGHVQPKQGADYGQISEETWNYLFSIYGGGPEIAIRQTIAQPQESGCLHGEQKIEAETRAG</sequence>
<proteinExistence type="predicted"/>
<dbReference type="Proteomes" id="UP000770717">
    <property type="component" value="Unassembled WGS sequence"/>
</dbReference>
<dbReference type="AlphaFoldDB" id="A0A8J6BF32"/>
<dbReference type="SUPFAM" id="SSF143791">
    <property type="entry name" value="DUSP-like"/>
    <property type="match status" value="1"/>
</dbReference>
<dbReference type="Gene3D" id="3.30.2230.10">
    <property type="entry name" value="DUSP-like"/>
    <property type="match status" value="1"/>
</dbReference>
<evidence type="ECO:0000256" key="2">
    <source>
        <dbReference type="ARBA" id="ARBA00012759"/>
    </source>
</evidence>
<evidence type="ECO:0000256" key="3">
    <source>
        <dbReference type="ARBA" id="ARBA00022786"/>
    </source>
</evidence>
<keyword evidence="4" id="KW-0378">Hydrolase</keyword>
<keyword evidence="4" id="KW-0788">Thiol protease</keyword>
<evidence type="ECO:0000313" key="7">
    <source>
        <dbReference type="Proteomes" id="UP000770717"/>
    </source>
</evidence>
<dbReference type="EC" id="3.4.19.12" evidence="2"/>
<evidence type="ECO:0000256" key="4">
    <source>
        <dbReference type="ARBA" id="ARBA00022807"/>
    </source>
</evidence>
<protein>
    <recommendedName>
        <fullName evidence="2">ubiquitinyl hydrolase 1</fullName>
        <ecNumber evidence="2">3.4.19.12</ecNumber>
    </recommendedName>
</protein>
<dbReference type="EMBL" id="WNTK01011468">
    <property type="protein sequence ID" value="KAG9462410.1"/>
    <property type="molecule type" value="Genomic_DNA"/>
</dbReference>
<dbReference type="PROSITE" id="PS51283">
    <property type="entry name" value="DUSP"/>
    <property type="match status" value="1"/>
</dbReference>
<keyword evidence="7" id="KW-1185">Reference proteome</keyword>
<comment type="caution">
    <text evidence="6">The sequence shown here is derived from an EMBL/GenBank/DDBJ whole genome shotgun (WGS) entry which is preliminary data.</text>
</comment>
<keyword evidence="3" id="KW-0833">Ubl conjugation pathway</keyword>
<comment type="catalytic activity">
    <reaction evidence="1">
        <text>Thiol-dependent hydrolysis of ester, thioester, amide, peptide and isopeptide bonds formed by the C-terminal Gly of ubiquitin (a 76-residue protein attached to proteins as an intracellular targeting signal).</text>
        <dbReference type="EC" id="3.4.19.12"/>
    </reaction>
</comment>
<feature type="domain" description="DUSP" evidence="5">
    <location>
        <begin position="1"/>
        <end position="89"/>
    </location>
</feature>
<gene>
    <name evidence="6" type="ORF">GDO78_014179</name>
</gene>
<dbReference type="Pfam" id="PF06337">
    <property type="entry name" value="DUSP"/>
    <property type="match status" value="1"/>
</dbReference>
<evidence type="ECO:0000256" key="1">
    <source>
        <dbReference type="ARBA" id="ARBA00000707"/>
    </source>
</evidence>
<evidence type="ECO:0000313" key="6">
    <source>
        <dbReference type="EMBL" id="KAG9462410.1"/>
    </source>
</evidence>
<accession>A0A8J6BF32</accession>
<dbReference type="OrthoDB" id="73004at2759"/>
<dbReference type="InterPro" id="IPR035927">
    <property type="entry name" value="DUSP-like_sf"/>
</dbReference>
<name>A0A8J6BF32_ELECQ</name>
<dbReference type="InterPro" id="IPR006615">
    <property type="entry name" value="Pept_C19_DUSP"/>
</dbReference>
<evidence type="ECO:0000259" key="5">
    <source>
        <dbReference type="PROSITE" id="PS51283"/>
    </source>
</evidence>
<reference evidence="6" key="1">
    <citation type="thesis" date="2020" institute="ProQuest LLC" country="789 East Eisenhower Parkway, Ann Arbor, MI, USA">
        <title>Comparative Genomics and Chromosome Evolution.</title>
        <authorList>
            <person name="Mudd A.B."/>
        </authorList>
    </citation>
    <scope>NUCLEOTIDE SEQUENCE</scope>
    <source>
        <strain evidence="6">HN-11 Male</strain>
        <tissue evidence="6">Kidney and liver</tissue>
    </source>
</reference>
<organism evidence="6 7">
    <name type="scientific">Eleutherodactylus coqui</name>
    <name type="common">Puerto Rican coqui</name>
    <dbReference type="NCBI Taxonomy" id="57060"/>
    <lineage>
        <taxon>Eukaryota</taxon>
        <taxon>Metazoa</taxon>
        <taxon>Chordata</taxon>
        <taxon>Craniata</taxon>
        <taxon>Vertebrata</taxon>
        <taxon>Euteleostomi</taxon>
        <taxon>Amphibia</taxon>
        <taxon>Batrachia</taxon>
        <taxon>Anura</taxon>
        <taxon>Neobatrachia</taxon>
        <taxon>Hyloidea</taxon>
        <taxon>Eleutherodactylidae</taxon>
        <taxon>Eleutherodactylinae</taxon>
        <taxon>Eleutherodactylus</taxon>
        <taxon>Eleutherodactylus</taxon>
    </lineage>
</organism>
<dbReference type="GO" id="GO:0004843">
    <property type="term" value="F:cysteine-type deubiquitinase activity"/>
    <property type="evidence" value="ECO:0007669"/>
    <property type="project" value="UniProtKB-EC"/>
</dbReference>
<dbReference type="SMART" id="SM00695">
    <property type="entry name" value="DUSP"/>
    <property type="match status" value="1"/>
</dbReference>